<feature type="transmembrane region" description="Helical" evidence="5">
    <location>
        <begin position="163"/>
        <end position="184"/>
    </location>
</feature>
<dbReference type="GO" id="GO:0016020">
    <property type="term" value="C:membrane"/>
    <property type="evidence" value="ECO:0007669"/>
    <property type="project" value="UniProtKB-SubCell"/>
</dbReference>
<evidence type="ECO:0000256" key="2">
    <source>
        <dbReference type="ARBA" id="ARBA00022692"/>
    </source>
</evidence>
<evidence type="ECO:0000256" key="4">
    <source>
        <dbReference type="ARBA" id="ARBA00023136"/>
    </source>
</evidence>
<evidence type="ECO:0000256" key="3">
    <source>
        <dbReference type="ARBA" id="ARBA00022989"/>
    </source>
</evidence>
<dbReference type="InterPro" id="IPR006214">
    <property type="entry name" value="Bax_inhibitor_1-related"/>
</dbReference>
<name>A0AAD4ML41_9BILA</name>
<dbReference type="PANTHER" id="PTHR23291:SF127">
    <property type="entry name" value="PROTEIN LIFEGUARD 1-LIKE"/>
    <property type="match status" value="1"/>
</dbReference>
<protein>
    <submittedName>
        <fullName evidence="6">Inhibitor of apoptosis-promoting bax1 domain-containing protein</fullName>
    </submittedName>
</protein>
<keyword evidence="4 5" id="KW-0472">Membrane</keyword>
<dbReference type="AlphaFoldDB" id="A0AAD4ML41"/>
<dbReference type="GO" id="GO:0005794">
    <property type="term" value="C:Golgi apparatus"/>
    <property type="evidence" value="ECO:0007669"/>
    <property type="project" value="TreeGrafter"/>
</dbReference>
<keyword evidence="2 5" id="KW-0812">Transmembrane</keyword>
<reference evidence="6" key="1">
    <citation type="submission" date="2022-01" db="EMBL/GenBank/DDBJ databases">
        <title>Genome Sequence Resource for Two Populations of Ditylenchus destructor, the Migratory Endoparasitic Phytonematode.</title>
        <authorList>
            <person name="Zhang H."/>
            <person name="Lin R."/>
            <person name="Xie B."/>
        </authorList>
    </citation>
    <scope>NUCLEOTIDE SEQUENCE</scope>
    <source>
        <strain evidence="6">BazhouSP</strain>
    </source>
</reference>
<gene>
    <name evidence="6" type="ORF">DdX_18264</name>
</gene>
<feature type="transmembrane region" description="Helical" evidence="5">
    <location>
        <begin position="225"/>
        <end position="251"/>
    </location>
</feature>
<feature type="transmembrane region" description="Helical" evidence="5">
    <location>
        <begin position="105"/>
        <end position="125"/>
    </location>
</feature>
<dbReference type="Pfam" id="PF01027">
    <property type="entry name" value="Bax1-I"/>
    <property type="match status" value="1"/>
</dbReference>
<dbReference type="EMBL" id="JAKKPZ010000248">
    <property type="protein sequence ID" value="KAI1697839.1"/>
    <property type="molecule type" value="Genomic_DNA"/>
</dbReference>
<dbReference type="Proteomes" id="UP001201812">
    <property type="component" value="Unassembled WGS sequence"/>
</dbReference>
<evidence type="ECO:0000313" key="7">
    <source>
        <dbReference type="Proteomes" id="UP001201812"/>
    </source>
</evidence>
<organism evidence="6 7">
    <name type="scientific">Ditylenchus destructor</name>
    <dbReference type="NCBI Taxonomy" id="166010"/>
    <lineage>
        <taxon>Eukaryota</taxon>
        <taxon>Metazoa</taxon>
        <taxon>Ecdysozoa</taxon>
        <taxon>Nematoda</taxon>
        <taxon>Chromadorea</taxon>
        <taxon>Rhabditida</taxon>
        <taxon>Tylenchina</taxon>
        <taxon>Tylenchomorpha</taxon>
        <taxon>Sphaerularioidea</taxon>
        <taxon>Anguinidae</taxon>
        <taxon>Anguininae</taxon>
        <taxon>Ditylenchus</taxon>
    </lineage>
</organism>
<evidence type="ECO:0000256" key="1">
    <source>
        <dbReference type="ARBA" id="ARBA00004141"/>
    </source>
</evidence>
<comment type="subcellular location">
    <subcellularLocation>
        <location evidence="1">Membrane</location>
        <topology evidence="1">Multi-pass membrane protein</topology>
    </subcellularLocation>
</comment>
<keyword evidence="7" id="KW-1185">Reference proteome</keyword>
<accession>A0AAD4ML41</accession>
<evidence type="ECO:0000313" key="6">
    <source>
        <dbReference type="EMBL" id="KAI1697839.1"/>
    </source>
</evidence>
<proteinExistence type="inferred from homology"/>
<dbReference type="GO" id="GO:0005783">
    <property type="term" value="C:endoplasmic reticulum"/>
    <property type="evidence" value="ECO:0007669"/>
    <property type="project" value="TreeGrafter"/>
</dbReference>
<dbReference type="GO" id="GO:2001234">
    <property type="term" value="P:negative regulation of apoptotic signaling pathway"/>
    <property type="evidence" value="ECO:0007669"/>
    <property type="project" value="TreeGrafter"/>
</dbReference>
<feature type="transmembrane region" description="Helical" evidence="5">
    <location>
        <begin position="131"/>
        <end position="151"/>
    </location>
</feature>
<comment type="caution">
    <text evidence="6">The sequence shown here is derived from an EMBL/GenBank/DDBJ whole genome shotgun (WGS) entry which is preliminary data.</text>
</comment>
<keyword evidence="3 5" id="KW-1133">Transmembrane helix</keyword>
<evidence type="ECO:0000256" key="5">
    <source>
        <dbReference type="RuleBase" id="RU004379"/>
    </source>
</evidence>
<feature type="transmembrane region" description="Helical" evidence="5">
    <location>
        <begin position="75"/>
        <end position="93"/>
    </location>
</feature>
<dbReference type="PANTHER" id="PTHR23291">
    <property type="entry name" value="BAX INHIBITOR-RELATED"/>
    <property type="match status" value="1"/>
</dbReference>
<comment type="similarity">
    <text evidence="5">Belongs to the BI1 family.</text>
</comment>
<feature type="transmembrane region" description="Helical" evidence="5">
    <location>
        <begin position="42"/>
        <end position="63"/>
    </location>
</feature>
<sequence length="310" mass="33810">MNSCNASTRYPPIDVNYVEAGVSKPHLGFDDKSIRAGFIRKVFLLLILMLFVVAAMTSIPFIYRPLIPLIRQHPALLYVSIALLVIIYFPMACISQLRRSYPQNIACASLLVIVMGFITATISAFTEAEVVLLALAITLVSCMIVILFTLQTSCDFTSWTGRIIFSVLILLITGISSILSIFVLKIHYPYIIAATVSAIIFMAWFAIDIQLIIGGGRCEISPEDYIFAAIQLFVDIMIIFWIVLIIVALVASDGKGGDCNCSGGGCGSGNCSCCDPSPTQNSETRNPDQGPVLVNAGPITAQPWYMFRSL</sequence>
<feature type="transmembrane region" description="Helical" evidence="5">
    <location>
        <begin position="190"/>
        <end position="213"/>
    </location>
</feature>